<dbReference type="Proteomes" id="UP001057402">
    <property type="component" value="Chromosome 4"/>
</dbReference>
<proteinExistence type="predicted"/>
<evidence type="ECO:0000313" key="2">
    <source>
        <dbReference type="Proteomes" id="UP001057402"/>
    </source>
</evidence>
<evidence type="ECO:0000313" key="1">
    <source>
        <dbReference type="EMBL" id="KAI4376073.1"/>
    </source>
</evidence>
<name>A0ACB9RC50_9MYRT</name>
<protein>
    <submittedName>
        <fullName evidence="1">Uncharacterized protein</fullName>
    </submittedName>
</protein>
<keyword evidence="2" id="KW-1185">Reference proteome</keyword>
<accession>A0ACB9RC50</accession>
<comment type="caution">
    <text evidence="1">The sequence shown here is derived from an EMBL/GenBank/DDBJ whole genome shotgun (WGS) entry which is preliminary data.</text>
</comment>
<dbReference type="EMBL" id="CM042883">
    <property type="protein sequence ID" value="KAI4376073.1"/>
    <property type="molecule type" value="Genomic_DNA"/>
</dbReference>
<gene>
    <name evidence="1" type="ORF">MLD38_013867</name>
</gene>
<reference evidence="2" key="1">
    <citation type="journal article" date="2023" name="Front. Plant Sci.">
        <title>Chromosomal-level genome assembly of Melastoma candidum provides insights into trichome evolution.</title>
        <authorList>
            <person name="Zhong Y."/>
            <person name="Wu W."/>
            <person name="Sun C."/>
            <person name="Zou P."/>
            <person name="Liu Y."/>
            <person name="Dai S."/>
            <person name="Zhou R."/>
        </authorList>
    </citation>
    <scope>NUCLEOTIDE SEQUENCE [LARGE SCALE GENOMIC DNA]</scope>
</reference>
<organism evidence="1 2">
    <name type="scientific">Melastoma candidum</name>
    <dbReference type="NCBI Taxonomy" id="119954"/>
    <lineage>
        <taxon>Eukaryota</taxon>
        <taxon>Viridiplantae</taxon>
        <taxon>Streptophyta</taxon>
        <taxon>Embryophyta</taxon>
        <taxon>Tracheophyta</taxon>
        <taxon>Spermatophyta</taxon>
        <taxon>Magnoliopsida</taxon>
        <taxon>eudicotyledons</taxon>
        <taxon>Gunneridae</taxon>
        <taxon>Pentapetalae</taxon>
        <taxon>rosids</taxon>
        <taxon>malvids</taxon>
        <taxon>Myrtales</taxon>
        <taxon>Melastomataceae</taxon>
        <taxon>Melastomatoideae</taxon>
        <taxon>Melastomateae</taxon>
        <taxon>Melastoma</taxon>
    </lineage>
</organism>
<sequence length="204" mass="22764">MKIMCDVCGHRETSVFCSADEAALCNGCDRRVHGANKLASQHKRHALSRFTRQESPLCDVCQESHALFFCREDRAILCRGCDLHIHTVNEYTRRHDRFLLTGVKISLSASLYQASPSSYGLGDADPTIGQHDQRVTWPSQSPVKTEIQTSSGYSESASGPMAFHDNHGNATSSISEYFTKTLPGWRVDDFLDPHPQQLNGYCKV</sequence>